<feature type="region of interest" description="Disordered" evidence="1">
    <location>
        <begin position="1"/>
        <end position="38"/>
    </location>
</feature>
<dbReference type="Proteomes" id="UP001519460">
    <property type="component" value="Unassembled WGS sequence"/>
</dbReference>
<dbReference type="AlphaFoldDB" id="A0ABD0LH98"/>
<dbReference type="EMBL" id="JACVVK020000048">
    <property type="protein sequence ID" value="KAK7498859.1"/>
    <property type="molecule type" value="Genomic_DNA"/>
</dbReference>
<protein>
    <submittedName>
        <fullName evidence="2">Uncharacterized protein</fullName>
    </submittedName>
</protein>
<sequence length="119" mass="13310">MRREEKSRQFHQRGTSSSGDLNPLSKPQHSSPHTLTPYRHHILPPLSVCLSPFTRASAAATTATRQHVCREAASEVDAVVTWSKDLALWVKMRASSVSFQPSEYFLSSGQFCKLVRLIS</sequence>
<accession>A0ABD0LH98</accession>
<name>A0ABD0LH98_9CAEN</name>
<keyword evidence="3" id="KW-1185">Reference proteome</keyword>
<proteinExistence type="predicted"/>
<evidence type="ECO:0000313" key="2">
    <source>
        <dbReference type="EMBL" id="KAK7498859.1"/>
    </source>
</evidence>
<evidence type="ECO:0000256" key="1">
    <source>
        <dbReference type="SAM" id="MobiDB-lite"/>
    </source>
</evidence>
<feature type="compositionally biased region" description="Polar residues" evidence="1">
    <location>
        <begin position="12"/>
        <end position="34"/>
    </location>
</feature>
<comment type="caution">
    <text evidence="2">The sequence shown here is derived from an EMBL/GenBank/DDBJ whole genome shotgun (WGS) entry which is preliminary data.</text>
</comment>
<gene>
    <name evidence="2" type="ORF">BaRGS_00009951</name>
</gene>
<evidence type="ECO:0000313" key="3">
    <source>
        <dbReference type="Proteomes" id="UP001519460"/>
    </source>
</evidence>
<organism evidence="2 3">
    <name type="scientific">Batillaria attramentaria</name>
    <dbReference type="NCBI Taxonomy" id="370345"/>
    <lineage>
        <taxon>Eukaryota</taxon>
        <taxon>Metazoa</taxon>
        <taxon>Spiralia</taxon>
        <taxon>Lophotrochozoa</taxon>
        <taxon>Mollusca</taxon>
        <taxon>Gastropoda</taxon>
        <taxon>Caenogastropoda</taxon>
        <taxon>Sorbeoconcha</taxon>
        <taxon>Cerithioidea</taxon>
        <taxon>Batillariidae</taxon>
        <taxon>Batillaria</taxon>
    </lineage>
</organism>
<reference evidence="2 3" key="1">
    <citation type="journal article" date="2023" name="Sci. Data">
        <title>Genome assembly of the Korean intertidal mud-creeper Batillaria attramentaria.</title>
        <authorList>
            <person name="Patra A.K."/>
            <person name="Ho P.T."/>
            <person name="Jun S."/>
            <person name="Lee S.J."/>
            <person name="Kim Y."/>
            <person name="Won Y.J."/>
        </authorList>
    </citation>
    <scope>NUCLEOTIDE SEQUENCE [LARGE SCALE GENOMIC DNA]</scope>
    <source>
        <strain evidence="2">Wonlab-2016</strain>
    </source>
</reference>